<evidence type="ECO:0000313" key="1">
    <source>
        <dbReference type="EMBL" id="MCU6764307.1"/>
    </source>
</evidence>
<gene>
    <name evidence="1" type="ORF">OCV61_02650</name>
</gene>
<dbReference type="EMBL" id="JAOQJL010000004">
    <property type="protein sequence ID" value="MCU6764307.1"/>
    <property type="molecule type" value="Genomic_DNA"/>
</dbReference>
<evidence type="ECO:0000313" key="2">
    <source>
        <dbReference type="Proteomes" id="UP001652409"/>
    </source>
</evidence>
<sequence>MIEIISTEQQKITDQEVTEALQTLKQYCKEHEDTGPECQGCCAHVVCGNLAPMDWDLPGDKEAEA</sequence>
<name>A0ABT2TQD6_9FIRM</name>
<dbReference type="RefSeq" id="WP_158420544.1">
    <property type="nucleotide sequence ID" value="NZ_JAOQJL010000004.1"/>
</dbReference>
<proteinExistence type="predicted"/>
<accession>A0ABT2TQD6</accession>
<reference evidence="1 2" key="1">
    <citation type="journal article" date="2021" name="ISME Commun">
        <title>Automated analysis of genomic sequences facilitates high-throughput and comprehensive description of bacteria.</title>
        <authorList>
            <person name="Hitch T.C.A."/>
        </authorList>
    </citation>
    <scope>NUCLEOTIDE SEQUENCE [LARGE SCALE GENOMIC DNA]</scope>
    <source>
        <strain evidence="1 2">Sanger_23</strain>
    </source>
</reference>
<keyword evidence="2" id="KW-1185">Reference proteome</keyword>
<dbReference type="Proteomes" id="UP001652409">
    <property type="component" value="Unassembled WGS sequence"/>
</dbReference>
<comment type="caution">
    <text evidence="1">The sequence shown here is derived from an EMBL/GenBank/DDBJ whole genome shotgun (WGS) entry which is preliminary data.</text>
</comment>
<organism evidence="1 2">
    <name type="scientific">Blautia ammoniilytica</name>
    <dbReference type="NCBI Taxonomy" id="2981782"/>
    <lineage>
        <taxon>Bacteria</taxon>
        <taxon>Bacillati</taxon>
        <taxon>Bacillota</taxon>
        <taxon>Clostridia</taxon>
        <taxon>Lachnospirales</taxon>
        <taxon>Lachnospiraceae</taxon>
        <taxon>Blautia</taxon>
    </lineage>
</organism>
<protein>
    <submittedName>
        <fullName evidence="1">Uncharacterized protein</fullName>
    </submittedName>
</protein>